<evidence type="ECO:0000259" key="13">
    <source>
        <dbReference type="SMART" id="SM00382"/>
    </source>
</evidence>
<comment type="caution">
    <text evidence="15">The sequence shown here is derived from an EMBL/GenBank/DDBJ whole genome shotgun (WGS) entry which is preliminary data.</text>
</comment>
<dbReference type="GO" id="GO:0005886">
    <property type="term" value="C:plasma membrane"/>
    <property type="evidence" value="ECO:0007669"/>
    <property type="project" value="TreeGrafter"/>
</dbReference>
<feature type="region of interest" description="Domain IV, binds dsDNA" evidence="8">
    <location>
        <begin position="377"/>
        <end position="509"/>
    </location>
</feature>
<evidence type="ECO:0000256" key="12">
    <source>
        <dbReference type="SAM" id="MobiDB-lite"/>
    </source>
</evidence>
<dbReference type="GO" id="GO:0008289">
    <property type="term" value="F:lipid binding"/>
    <property type="evidence" value="ECO:0007669"/>
    <property type="project" value="UniProtKB-KW"/>
</dbReference>
<keyword evidence="3 8" id="KW-0235">DNA replication</keyword>
<dbReference type="InterPro" id="IPR003593">
    <property type="entry name" value="AAA+_ATPase"/>
</dbReference>
<keyword evidence="7 8" id="KW-0238">DNA-binding</keyword>
<feature type="binding site" evidence="8">
    <location>
        <position position="195"/>
    </location>
    <ligand>
        <name>ATP</name>
        <dbReference type="ChEBI" id="CHEBI:30616"/>
    </ligand>
</feature>
<evidence type="ECO:0000256" key="11">
    <source>
        <dbReference type="RuleBase" id="RU004227"/>
    </source>
</evidence>
<gene>
    <name evidence="8 15" type="primary">dnaA</name>
    <name evidence="15" type="ORF">QJ522_13470</name>
</gene>
<dbReference type="EMBL" id="JASCXX010000016">
    <property type="protein sequence ID" value="MDI6450062.1"/>
    <property type="molecule type" value="Genomic_DNA"/>
</dbReference>
<dbReference type="InterPro" id="IPR010921">
    <property type="entry name" value="Trp_repressor/repl_initiator"/>
</dbReference>
<evidence type="ECO:0000256" key="8">
    <source>
        <dbReference type="HAMAP-Rule" id="MF_00377"/>
    </source>
</evidence>
<dbReference type="RefSeq" id="WP_349245471.1">
    <property type="nucleotide sequence ID" value="NZ_JASCXX010000016.1"/>
</dbReference>
<dbReference type="Gene3D" id="1.10.8.60">
    <property type="match status" value="1"/>
</dbReference>
<keyword evidence="2 8" id="KW-0963">Cytoplasm</keyword>
<dbReference type="PANTHER" id="PTHR30050:SF2">
    <property type="entry name" value="CHROMOSOMAL REPLICATION INITIATOR PROTEIN DNAA"/>
    <property type="match status" value="1"/>
</dbReference>
<accession>A0AAW6TX70</accession>
<dbReference type="GO" id="GO:0006275">
    <property type="term" value="P:regulation of DNA replication"/>
    <property type="evidence" value="ECO:0007669"/>
    <property type="project" value="UniProtKB-UniRule"/>
</dbReference>
<keyword evidence="4 8" id="KW-0547">Nucleotide-binding</keyword>
<dbReference type="SMART" id="SM00760">
    <property type="entry name" value="Bac_DnaA_C"/>
    <property type="match status" value="1"/>
</dbReference>
<dbReference type="InterPro" id="IPR001957">
    <property type="entry name" value="Chromosome_initiator_DnaA"/>
</dbReference>
<sequence>MKREYVADKSLIISADREMSMQGTITDEGSRTAGPGAEAIAEALMGRIGPQKYKIWFQSCARFTLADGCLKIGVPNPFMANWLESHFLRDIKAAAQAATGGHPQISFVIDSELSEPRRGPVSATSAAAQPSPHNHGAPSLASAPSDRSKGLKLSLETFVVGPTNELAYSAARAVVREQQSPFNPLFIHGGYGVGKTHLLQGICNGVSEVRPQTNWLYLSAEEFANQFVMALKTKKLEAFRARMRKTDLLAIDDVHFLASKPSTQEEFLHTFNTINLAGKQVILVSDAHPKMIGQLSEKLVNRFVSGMVVKIDPPDFPTRCAICRQFAERMVNTAFGDGRAAQGGQMAESVIRFVAERVRTNVRELEGALLKLVAYAALQNGKITLAMAQSVLAEHIERCDPIVHVCDIESTVAAYFGTTLASLHSAKKDRTVSLARHFSMYLTRKHTKMSSSEVGRAMGNKNHATVLVACKKIEALLERNEDVHWQSSHGHKVVKAQTVLMDLEDGIAR</sequence>
<dbReference type="NCBIfam" id="TIGR00362">
    <property type="entry name" value="DnaA"/>
    <property type="match status" value="1"/>
</dbReference>
<comment type="function">
    <text evidence="8 10">Plays an essential role in the initiation and regulation of chromosomal replication. ATP-DnaA binds to the origin of replication (oriC) to initiate formation of the DNA replication initiation complex once per cell cycle. Binds the DnaA box (a 9 base pair repeat at the origin) and separates the double-stranded (ds)DNA. Forms a right-handed helical filament on oriC DNA; dsDNA binds to the exterior of the filament while single-stranded (ss)DNA is stabiized in the filament's interior. The ATP-DnaA-oriC complex binds and stabilizes one strand of the AT-rich DNA unwinding element (DUE), permitting loading of DNA polymerase. After initiation quickly degrades to an ADP-DnaA complex that is not apt for DNA replication. Binds acidic phospholipids.</text>
</comment>
<dbReference type="SUPFAM" id="SSF52540">
    <property type="entry name" value="P-loop containing nucleoside triphosphate hydrolases"/>
    <property type="match status" value="1"/>
</dbReference>
<dbReference type="PRINTS" id="PR00051">
    <property type="entry name" value="DNAA"/>
</dbReference>
<dbReference type="GO" id="GO:0005524">
    <property type="term" value="F:ATP binding"/>
    <property type="evidence" value="ECO:0007669"/>
    <property type="project" value="UniProtKB-UniRule"/>
</dbReference>
<feature type="domain" description="AAA+ ATPase" evidence="13">
    <location>
        <begin position="181"/>
        <end position="315"/>
    </location>
</feature>
<dbReference type="InterPro" id="IPR020591">
    <property type="entry name" value="Chromosome_initiator_DnaA-like"/>
</dbReference>
<evidence type="ECO:0000259" key="14">
    <source>
        <dbReference type="SMART" id="SM00760"/>
    </source>
</evidence>
<feature type="compositionally biased region" description="Polar residues" evidence="12">
    <location>
        <begin position="122"/>
        <end position="132"/>
    </location>
</feature>
<dbReference type="Proteomes" id="UP001431776">
    <property type="component" value="Unassembled WGS sequence"/>
</dbReference>
<keyword evidence="5 8" id="KW-0067">ATP-binding</keyword>
<evidence type="ECO:0000256" key="10">
    <source>
        <dbReference type="RuleBase" id="RU000577"/>
    </source>
</evidence>
<dbReference type="CDD" id="cd00009">
    <property type="entry name" value="AAA"/>
    <property type="match status" value="1"/>
</dbReference>
<evidence type="ECO:0000256" key="3">
    <source>
        <dbReference type="ARBA" id="ARBA00022705"/>
    </source>
</evidence>
<organism evidence="15 16">
    <name type="scientific">Anaerobaca lacustris</name>
    <dbReference type="NCBI Taxonomy" id="3044600"/>
    <lineage>
        <taxon>Bacteria</taxon>
        <taxon>Pseudomonadati</taxon>
        <taxon>Planctomycetota</taxon>
        <taxon>Phycisphaerae</taxon>
        <taxon>Sedimentisphaerales</taxon>
        <taxon>Anaerobacaceae</taxon>
        <taxon>Anaerobaca</taxon>
    </lineage>
</organism>
<evidence type="ECO:0000256" key="7">
    <source>
        <dbReference type="ARBA" id="ARBA00023125"/>
    </source>
</evidence>
<feature type="region of interest" description="Domain I, interacts with DnaA modulators" evidence="8">
    <location>
        <begin position="1"/>
        <end position="124"/>
    </location>
</feature>
<evidence type="ECO:0000256" key="4">
    <source>
        <dbReference type="ARBA" id="ARBA00022741"/>
    </source>
</evidence>
<dbReference type="GO" id="GO:0006270">
    <property type="term" value="P:DNA replication initiation"/>
    <property type="evidence" value="ECO:0007669"/>
    <property type="project" value="UniProtKB-UniRule"/>
</dbReference>
<dbReference type="InterPro" id="IPR024633">
    <property type="entry name" value="DnaA_N_dom"/>
</dbReference>
<protein>
    <recommendedName>
        <fullName evidence="8 9">Chromosomal replication initiator protein DnaA</fullName>
    </recommendedName>
</protein>
<name>A0AAW6TX70_9BACT</name>
<evidence type="ECO:0000256" key="5">
    <source>
        <dbReference type="ARBA" id="ARBA00022840"/>
    </source>
</evidence>
<keyword evidence="6 8" id="KW-0446">Lipid-binding</keyword>
<evidence type="ECO:0000313" key="15">
    <source>
        <dbReference type="EMBL" id="MDI6450062.1"/>
    </source>
</evidence>
<comment type="caution">
    <text evidence="8">Lacks conserved residue(s) required for the propagation of feature annotation.</text>
</comment>
<feature type="domain" description="Chromosomal replication initiator DnaA C-terminal" evidence="14">
    <location>
        <begin position="404"/>
        <end position="473"/>
    </location>
</feature>
<feature type="binding site" evidence="8">
    <location>
        <position position="196"/>
    </location>
    <ligand>
        <name>ATP</name>
        <dbReference type="ChEBI" id="CHEBI:30616"/>
    </ligand>
</feature>
<dbReference type="PANTHER" id="PTHR30050">
    <property type="entry name" value="CHROMOSOMAL REPLICATION INITIATOR PROTEIN DNAA"/>
    <property type="match status" value="1"/>
</dbReference>
<evidence type="ECO:0000256" key="2">
    <source>
        <dbReference type="ARBA" id="ARBA00022490"/>
    </source>
</evidence>
<dbReference type="InterPro" id="IPR027417">
    <property type="entry name" value="P-loop_NTPase"/>
</dbReference>
<evidence type="ECO:0000313" key="16">
    <source>
        <dbReference type="Proteomes" id="UP001431776"/>
    </source>
</evidence>
<comment type="similarity">
    <text evidence="1 8 11">Belongs to the DnaA family.</text>
</comment>
<dbReference type="SUPFAM" id="SSF48295">
    <property type="entry name" value="TrpR-like"/>
    <property type="match status" value="1"/>
</dbReference>
<dbReference type="SMART" id="SM00382">
    <property type="entry name" value="AAA"/>
    <property type="match status" value="1"/>
</dbReference>
<dbReference type="InterPro" id="IPR013317">
    <property type="entry name" value="DnaA_dom"/>
</dbReference>
<evidence type="ECO:0000256" key="6">
    <source>
        <dbReference type="ARBA" id="ARBA00023121"/>
    </source>
</evidence>
<comment type="subunit">
    <text evidence="8">Oligomerizes as a right-handed, spiral filament on DNA at oriC.</text>
</comment>
<dbReference type="Pfam" id="PF11638">
    <property type="entry name" value="DnaA_N"/>
    <property type="match status" value="1"/>
</dbReference>
<dbReference type="HAMAP" id="MF_00377">
    <property type="entry name" value="DnaA_bact"/>
    <property type="match status" value="1"/>
</dbReference>
<dbReference type="Gene3D" id="3.30.300.180">
    <property type="match status" value="1"/>
</dbReference>
<dbReference type="Pfam" id="PF08299">
    <property type="entry name" value="Bac_DnaA_C"/>
    <property type="match status" value="1"/>
</dbReference>
<proteinExistence type="inferred from homology"/>
<feature type="region of interest" description="Disordered" evidence="12">
    <location>
        <begin position="116"/>
        <end position="147"/>
    </location>
</feature>
<comment type="domain">
    <text evidence="8">Domain I is involved in oligomerization and binding regulators, domain II is flexibile and of varying length in different bacteria, domain III forms the AAA+ region, while domain IV binds dsDNA.</text>
</comment>
<reference evidence="15" key="1">
    <citation type="submission" date="2023-05" db="EMBL/GenBank/DDBJ databases">
        <title>Anaerotaeda fermentans gen. nov., sp. nov., a novel anaerobic planctomycete of the new family within the order Sedimentisphaerales isolated from Taman Peninsula, Russia.</title>
        <authorList>
            <person name="Khomyakova M.A."/>
            <person name="Merkel A.Y."/>
            <person name="Slobodkin A.I."/>
        </authorList>
    </citation>
    <scope>NUCLEOTIDE SEQUENCE</scope>
    <source>
        <strain evidence="15">M17dextr</strain>
    </source>
</reference>
<dbReference type="CDD" id="cd06571">
    <property type="entry name" value="Bac_DnaA_C"/>
    <property type="match status" value="1"/>
</dbReference>
<dbReference type="GO" id="GO:0005737">
    <property type="term" value="C:cytoplasm"/>
    <property type="evidence" value="ECO:0007669"/>
    <property type="project" value="UniProtKB-SubCell"/>
</dbReference>
<dbReference type="Gene3D" id="1.10.1750.10">
    <property type="match status" value="1"/>
</dbReference>
<evidence type="ECO:0000256" key="1">
    <source>
        <dbReference type="ARBA" id="ARBA00006583"/>
    </source>
</evidence>
<dbReference type="Pfam" id="PF00308">
    <property type="entry name" value="Bac_DnaA"/>
    <property type="match status" value="1"/>
</dbReference>
<keyword evidence="16" id="KW-1185">Reference proteome</keyword>
<feature type="binding site" evidence="8">
    <location>
        <position position="192"/>
    </location>
    <ligand>
        <name>ATP</name>
        <dbReference type="ChEBI" id="CHEBI:30616"/>
    </ligand>
</feature>
<feature type="binding site" evidence="8">
    <location>
        <position position="194"/>
    </location>
    <ligand>
        <name>ATP</name>
        <dbReference type="ChEBI" id="CHEBI:30616"/>
    </ligand>
</feature>
<dbReference type="InterPro" id="IPR013159">
    <property type="entry name" value="DnaA_C"/>
</dbReference>
<evidence type="ECO:0000256" key="9">
    <source>
        <dbReference type="NCBIfam" id="TIGR00362"/>
    </source>
</evidence>
<dbReference type="Gene3D" id="3.40.50.300">
    <property type="entry name" value="P-loop containing nucleotide triphosphate hydrolases"/>
    <property type="match status" value="1"/>
</dbReference>
<dbReference type="GO" id="GO:0003688">
    <property type="term" value="F:DNA replication origin binding"/>
    <property type="evidence" value="ECO:0007669"/>
    <property type="project" value="UniProtKB-UniRule"/>
</dbReference>
<comment type="subcellular location">
    <subcellularLocation>
        <location evidence="8">Cytoplasm</location>
    </subcellularLocation>
</comment>
<dbReference type="InterPro" id="IPR038454">
    <property type="entry name" value="DnaA_N_sf"/>
</dbReference>
<dbReference type="AlphaFoldDB" id="A0AAW6TX70"/>